<organism evidence="1 3">
    <name type="scientific">Haemophilus sputorum</name>
    <dbReference type="NCBI Taxonomy" id="1078480"/>
    <lineage>
        <taxon>Bacteria</taxon>
        <taxon>Pseudomonadati</taxon>
        <taxon>Pseudomonadota</taxon>
        <taxon>Gammaproteobacteria</taxon>
        <taxon>Pasteurellales</taxon>
        <taxon>Pasteurellaceae</taxon>
        <taxon>Haemophilus</taxon>
    </lineage>
</organism>
<dbReference type="Proteomes" id="UP000253872">
    <property type="component" value="Unassembled WGS sequence"/>
</dbReference>
<dbReference type="EMBL" id="QEQG01000004">
    <property type="protein sequence ID" value="RDF11556.1"/>
    <property type="molecule type" value="Genomic_DNA"/>
</dbReference>
<evidence type="ECO:0000313" key="4">
    <source>
        <dbReference type="Proteomes" id="UP000253950"/>
    </source>
</evidence>
<evidence type="ECO:0000313" key="3">
    <source>
        <dbReference type="Proteomes" id="UP000253872"/>
    </source>
</evidence>
<dbReference type="AlphaFoldDB" id="A0A369YGM1"/>
<dbReference type="EMBL" id="QEPN01000007">
    <property type="protein sequence ID" value="RDE70526.1"/>
    <property type="molecule type" value="Genomic_DNA"/>
</dbReference>
<keyword evidence="4" id="KW-1185">Reference proteome</keyword>
<sequence>MSPLVCIFKQGNEMKKIALCLMSAMLVGCGSTAKNEDIVGQWVCKTDYPPSAQILDHVRYAADGKLTIEGLILAPLAQPIFAYQTEYQGRWALEKTQLRYQIEKQNLRRAHHPDIEAELKTNAQVQKIEAQIYQTYQHSQRNFSGLEIKAFDGKTMVIEQQVGKSRFVSGCMRKEEEK</sequence>
<reference evidence="3 4" key="1">
    <citation type="submission" date="2018-05" db="EMBL/GenBank/DDBJ databases">
        <title>Draft Genome Sequences for a Diverse set of 7 Haemophilus Species.</title>
        <authorList>
            <person name="Nichols M."/>
            <person name="Topaz N."/>
            <person name="Wang X."/>
            <person name="Wang X."/>
            <person name="Boxrud D."/>
        </authorList>
    </citation>
    <scope>NUCLEOTIDE SEQUENCE [LARGE SCALE GENOMIC DNA]</scope>
    <source>
        <strain evidence="1 3">C2002001239</strain>
        <strain evidence="2 4">C2015005473</strain>
    </source>
</reference>
<proteinExistence type="predicted"/>
<gene>
    <name evidence="2" type="ORF">DPV84_05095</name>
    <name evidence="1" type="ORF">DPV93_08320</name>
</gene>
<name>A0A369YGM1_9PAST</name>
<dbReference type="STRING" id="1035839.GCA_000238795_01737"/>
<evidence type="ECO:0000313" key="2">
    <source>
        <dbReference type="EMBL" id="RDF11556.1"/>
    </source>
</evidence>
<evidence type="ECO:0000313" key="1">
    <source>
        <dbReference type="EMBL" id="RDE70526.1"/>
    </source>
</evidence>
<protein>
    <submittedName>
        <fullName evidence="1">Uncharacterized protein</fullName>
    </submittedName>
</protein>
<comment type="caution">
    <text evidence="1">The sequence shown here is derived from an EMBL/GenBank/DDBJ whole genome shotgun (WGS) entry which is preliminary data.</text>
</comment>
<accession>A0A369YGM1</accession>
<dbReference type="Proteomes" id="UP000253950">
    <property type="component" value="Unassembled WGS sequence"/>
</dbReference>